<organism evidence="2 3">
    <name type="scientific">Candidatus Taylorbacteria bacterium RIFCSPLOWO2_12_FULL_43_20</name>
    <dbReference type="NCBI Taxonomy" id="1802332"/>
    <lineage>
        <taxon>Bacteria</taxon>
        <taxon>Candidatus Tayloriibacteriota</taxon>
    </lineage>
</organism>
<accession>A0A1G2P1U9</accession>
<comment type="caution">
    <text evidence="2">The sequence shown here is derived from an EMBL/GenBank/DDBJ whole genome shotgun (WGS) entry which is preliminary data.</text>
</comment>
<feature type="transmembrane region" description="Helical" evidence="1">
    <location>
        <begin position="6"/>
        <end position="24"/>
    </location>
</feature>
<keyword evidence="1" id="KW-0472">Membrane</keyword>
<name>A0A1G2P1U9_9BACT</name>
<dbReference type="InterPro" id="IPR014717">
    <property type="entry name" value="Transl_elong_EF1B/ribsomal_bS6"/>
</dbReference>
<keyword evidence="1" id="KW-0812">Transmembrane</keyword>
<evidence type="ECO:0008006" key="4">
    <source>
        <dbReference type="Google" id="ProtNLM"/>
    </source>
</evidence>
<protein>
    <recommendedName>
        <fullName evidence="4">Pilus assembly protein PilO</fullName>
    </recommendedName>
</protein>
<dbReference type="Proteomes" id="UP000177269">
    <property type="component" value="Unassembled WGS sequence"/>
</dbReference>
<sequence length="190" mass="21242">MRYSNFLTPILLLVLSVALFFGFVKKQYAKTGELKGEIVVYEDALRKAELLNAKRDALEKKRSEIGLANVSDLEKILPDSVDTVRLVMDINGIASRYGVLIKSIDINDRSQVSDETGGRPSLDPEAAAAKSYGSIGLSFNVDTTYDKFVSFITDMEESLRIIDITEIEVEPTDNAGIYEFKVQAETYWLK</sequence>
<evidence type="ECO:0000313" key="2">
    <source>
        <dbReference type="EMBL" id="OHA42300.1"/>
    </source>
</evidence>
<dbReference type="EMBL" id="MHSK01000015">
    <property type="protein sequence ID" value="OHA42300.1"/>
    <property type="molecule type" value="Genomic_DNA"/>
</dbReference>
<gene>
    <name evidence="2" type="ORF">A3G52_03845</name>
</gene>
<reference evidence="2 3" key="1">
    <citation type="journal article" date="2016" name="Nat. Commun.">
        <title>Thousands of microbial genomes shed light on interconnected biogeochemical processes in an aquifer system.</title>
        <authorList>
            <person name="Anantharaman K."/>
            <person name="Brown C.T."/>
            <person name="Hug L.A."/>
            <person name="Sharon I."/>
            <person name="Castelle C.J."/>
            <person name="Probst A.J."/>
            <person name="Thomas B.C."/>
            <person name="Singh A."/>
            <person name="Wilkins M.J."/>
            <person name="Karaoz U."/>
            <person name="Brodie E.L."/>
            <person name="Williams K.H."/>
            <person name="Hubbard S.S."/>
            <person name="Banfield J.F."/>
        </authorList>
    </citation>
    <scope>NUCLEOTIDE SEQUENCE [LARGE SCALE GENOMIC DNA]</scope>
</reference>
<keyword evidence="1" id="KW-1133">Transmembrane helix</keyword>
<evidence type="ECO:0000313" key="3">
    <source>
        <dbReference type="Proteomes" id="UP000177269"/>
    </source>
</evidence>
<dbReference type="Gene3D" id="3.30.70.60">
    <property type="match status" value="1"/>
</dbReference>
<proteinExistence type="predicted"/>
<evidence type="ECO:0000256" key="1">
    <source>
        <dbReference type="SAM" id="Phobius"/>
    </source>
</evidence>
<dbReference type="AlphaFoldDB" id="A0A1G2P1U9"/>